<evidence type="ECO:0000313" key="3">
    <source>
        <dbReference type="Proteomes" id="UP001596432"/>
    </source>
</evidence>
<feature type="region of interest" description="Disordered" evidence="1">
    <location>
        <begin position="137"/>
        <end position="281"/>
    </location>
</feature>
<gene>
    <name evidence="2" type="ORF">ACFQMA_00520</name>
</gene>
<dbReference type="Gene3D" id="1.20.58.1030">
    <property type="match status" value="1"/>
</dbReference>
<dbReference type="Gene3D" id="3.40.5.50">
    <property type="match status" value="1"/>
</dbReference>
<feature type="compositionally biased region" description="Acidic residues" evidence="1">
    <location>
        <begin position="210"/>
        <end position="225"/>
    </location>
</feature>
<feature type="compositionally biased region" description="Acidic residues" evidence="1">
    <location>
        <begin position="261"/>
        <end position="270"/>
    </location>
</feature>
<feature type="compositionally biased region" description="Basic and acidic residues" evidence="1">
    <location>
        <begin position="1"/>
        <end position="16"/>
    </location>
</feature>
<evidence type="ECO:0000313" key="2">
    <source>
        <dbReference type="EMBL" id="MFC7138317.1"/>
    </source>
</evidence>
<sequence>MDLDELRSVQSRERQTDSLQQLRESFYQDAGEFIQQLHRERERAADEADDPWNAPEVTRLSDDIDTAEQTVEAIYERRVGKIVKMASLAAADMPTEDEGLTAEEQTLFDTLVDAIERNRANVEAVIDGEDPVAAVADAVESSETPVGAGPNSESPDSAASEPDPADGTTDRPTADGETRPTPPDSPADLDADGSAAETGVDAADLMGGDGPDESQSEADAGDDATTDSPAAPAEPGGDRPAPPDEPTGDANPSAGGSEDPTAAEDADEGGAADVPSVDRTTVRITADVGEIFGVDQRAYDLSTDDVVQLPEANAGPLVERDAAERLD</sequence>
<evidence type="ECO:0000256" key="1">
    <source>
        <dbReference type="SAM" id="MobiDB-lite"/>
    </source>
</evidence>
<reference evidence="2 3" key="1">
    <citation type="journal article" date="2019" name="Int. J. Syst. Evol. Microbiol.">
        <title>The Global Catalogue of Microorganisms (GCM) 10K type strain sequencing project: providing services to taxonomists for standard genome sequencing and annotation.</title>
        <authorList>
            <consortium name="The Broad Institute Genomics Platform"/>
            <consortium name="The Broad Institute Genome Sequencing Center for Infectious Disease"/>
            <person name="Wu L."/>
            <person name="Ma J."/>
        </authorList>
    </citation>
    <scope>NUCLEOTIDE SEQUENCE [LARGE SCALE GENOMIC DNA]</scope>
    <source>
        <strain evidence="2 3">XZYJT29</strain>
    </source>
</reference>
<keyword evidence="3" id="KW-1185">Reference proteome</keyword>
<protein>
    <recommendedName>
        <fullName evidence="4">DNA replication factor GINS</fullName>
    </recommendedName>
</protein>
<organism evidence="2 3">
    <name type="scientific">Halosimplex aquaticum</name>
    <dbReference type="NCBI Taxonomy" id="3026162"/>
    <lineage>
        <taxon>Archaea</taxon>
        <taxon>Methanobacteriati</taxon>
        <taxon>Methanobacteriota</taxon>
        <taxon>Stenosarchaea group</taxon>
        <taxon>Halobacteria</taxon>
        <taxon>Halobacteriales</taxon>
        <taxon>Haloarculaceae</taxon>
        <taxon>Halosimplex</taxon>
    </lineage>
</organism>
<feature type="compositionally biased region" description="Basic and acidic residues" evidence="1">
    <location>
        <begin position="168"/>
        <end position="178"/>
    </location>
</feature>
<dbReference type="AlphaFoldDB" id="A0ABD5XYP8"/>
<comment type="caution">
    <text evidence="2">The sequence shown here is derived from an EMBL/GenBank/DDBJ whole genome shotgun (WGS) entry which is preliminary data.</text>
</comment>
<dbReference type="RefSeq" id="WP_274326225.1">
    <property type="nucleotide sequence ID" value="NZ_CP118158.1"/>
</dbReference>
<accession>A0ABD5XYP8</accession>
<proteinExistence type="predicted"/>
<dbReference type="EMBL" id="JBHTAS010000001">
    <property type="protein sequence ID" value="MFC7138317.1"/>
    <property type="molecule type" value="Genomic_DNA"/>
</dbReference>
<dbReference type="CDD" id="cd11714">
    <property type="entry name" value="GINS_A_archaea"/>
    <property type="match status" value="1"/>
</dbReference>
<evidence type="ECO:0008006" key="4">
    <source>
        <dbReference type="Google" id="ProtNLM"/>
    </source>
</evidence>
<name>A0ABD5XYP8_9EURY</name>
<feature type="region of interest" description="Disordered" evidence="1">
    <location>
        <begin position="1"/>
        <end position="20"/>
    </location>
</feature>
<dbReference type="Proteomes" id="UP001596432">
    <property type="component" value="Unassembled WGS sequence"/>
</dbReference>
<dbReference type="GeneID" id="78818554"/>